<gene>
    <name evidence="3" type="ORF">F959_01915</name>
</gene>
<dbReference type="PROSITE" id="PS00061">
    <property type="entry name" value="ADH_SHORT"/>
    <property type="match status" value="1"/>
</dbReference>
<dbReference type="Gene3D" id="3.40.50.720">
    <property type="entry name" value="NAD(P)-binding Rossmann-like Domain"/>
    <property type="match status" value="1"/>
</dbReference>
<dbReference type="CDD" id="cd05233">
    <property type="entry name" value="SDR_c"/>
    <property type="match status" value="1"/>
</dbReference>
<keyword evidence="4" id="KW-1185">Reference proteome</keyword>
<dbReference type="PRINTS" id="PR00081">
    <property type="entry name" value="GDHRDH"/>
</dbReference>
<comment type="similarity">
    <text evidence="1">Belongs to the short-chain dehydrogenases/reductases (SDR) family.</text>
</comment>
<evidence type="ECO:0000256" key="1">
    <source>
        <dbReference type="ARBA" id="ARBA00006484"/>
    </source>
</evidence>
<evidence type="ECO:0000256" key="2">
    <source>
        <dbReference type="ARBA" id="ARBA00023002"/>
    </source>
</evidence>
<keyword evidence="2" id="KW-0560">Oxidoreductase</keyword>
<dbReference type="GO" id="GO:0016491">
    <property type="term" value="F:oxidoreductase activity"/>
    <property type="evidence" value="ECO:0007669"/>
    <property type="project" value="UniProtKB-KW"/>
</dbReference>
<comment type="caution">
    <text evidence="3">The sequence shown here is derived from an EMBL/GenBank/DDBJ whole genome shotgun (WGS) entry which is preliminary data.</text>
</comment>
<dbReference type="PANTHER" id="PTHR43391:SF12">
    <property type="entry name" value="OXIDOREDUCTASE EPHD-RELATED"/>
    <property type="match status" value="1"/>
</dbReference>
<evidence type="ECO:0000313" key="4">
    <source>
        <dbReference type="Proteomes" id="UP000018445"/>
    </source>
</evidence>
<dbReference type="InterPro" id="IPR036291">
    <property type="entry name" value="NAD(P)-bd_dom_sf"/>
</dbReference>
<dbReference type="PRINTS" id="PR00080">
    <property type="entry name" value="SDRFAMILY"/>
</dbReference>
<evidence type="ECO:0008006" key="5">
    <source>
        <dbReference type="Google" id="ProtNLM"/>
    </source>
</evidence>
<proteinExistence type="inferred from homology"/>
<accession>N8YJZ2</accession>
<dbReference type="eggNOG" id="COG4221">
    <property type="taxonomic scope" value="Bacteria"/>
</dbReference>
<dbReference type="EMBL" id="APPO01000013">
    <property type="protein sequence ID" value="ENV37107.1"/>
    <property type="molecule type" value="Genomic_DNA"/>
</dbReference>
<protein>
    <recommendedName>
        <fullName evidence="5">Oxidoreductase SadH</fullName>
    </recommendedName>
</protein>
<evidence type="ECO:0000313" key="3">
    <source>
        <dbReference type="EMBL" id="ENV37107.1"/>
    </source>
</evidence>
<organism evidence="3 4">
    <name type="scientific">Acinetobacter venetianus (strain ATCC 31012 / DSM 23050 / BCRC 14357 / CCUG 45561 / CIP 110063 / KCTC 2702 / LMG 19082 / RAG-1)</name>
    <dbReference type="NCBI Taxonomy" id="1191460"/>
    <lineage>
        <taxon>Bacteria</taxon>
        <taxon>Pseudomonadati</taxon>
        <taxon>Pseudomonadota</taxon>
        <taxon>Gammaproteobacteria</taxon>
        <taxon>Moraxellales</taxon>
        <taxon>Moraxellaceae</taxon>
        <taxon>Acinetobacter</taxon>
    </lineage>
</organism>
<dbReference type="Pfam" id="PF00106">
    <property type="entry name" value="adh_short"/>
    <property type="match status" value="1"/>
</dbReference>
<name>N8YJZ2_ACIVR</name>
<dbReference type="Proteomes" id="UP000018445">
    <property type="component" value="Unassembled WGS sequence"/>
</dbReference>
<dbReference type="HOGENOM" id="CLU_123843_0_0_6"/>
<reference evidence="3 4" key="1">
    <citation type="submission" date="2013-02" db="EMBL/GenBank/DDBJ databases">
        <title>The Genome Sequence of Acinetobacter venetianus CIP 110063.</title>
        <authorList>
            <consortium name="The Broad Institute Genome Sequencing Platform"/>
            <consortium name="The Broad Institute Genome Sequencing Center for Infectious Disease"/>
            <person name="Cerqueira G."/>
            <person name="Feldgarden M."/>
            <person name="Courvalin P."/>
            <person name="Perichon B."/>
            <person name="Grillot-Courvalin C."/>
            <person name="Clermont D."/>
            <person name="Rocha E."/>
            <person name="Yoon E.-J."/>
            <person name="Nemec A."/>
            <person name="Walker B."/>
            <person name="Young S.K."/>
            <person name="Zeng Q."/>
            <person name="Gargeya S."/>
            <person name="Fitzgerald M."/>
            <person name="Haas B."/>
            <person name="Abouelleil A."/>
            <person name="Alvarado L."/>
            <person name="Arachchi H.M."/>
            <person name="Berlin A.M."/>
            <person name="Chapman S.B."/>
            <person name="Dewar J."/>
            <person name="Goldberg J."/>
            <person name="Griggs A."/>
            <person name="Gujja S."/>
            <person name="Hansen M."/>
            <person name="Howarth C."/>
            <person name="Imamovic A."/>
            <person name="Larimer J."/>
            <person name="McCowan C."/>
            <person name="Murphy C."/>
            <person name="Neiman D."/>
            <person name="Pearson M."/>
            <person name="Priest M."/>
            <person name="Roberts A."/>
            <person name="Saif S."/>
            <person name="Shea T."/>
            <person name="Sisk P."/>
            <person name="Sykes S."/>
            <person name="Wortman J."/>
            <person name="Nusbaum C."/>
            <person name="Birren B."/>
        </authorList>
    </citation>
    <scope>NUCLEOTIDE SEQUENCE [LARGE SCALE GENOMIC DNA]</scope>
    <source>
        <strain evidence="4">ATCC 31012 / DSM 23050 / BCRC 14357 / CCUG 45561 / CIP 110063 / KCTC 2702 / LMG 19082 / RAG-1</strain>
    </source>
</reference>
<dbReference type="PANTHER" id="PTHR43391">
    <property type="entry name" value="RETINOL DEHYDROGENASE-RELATED"/>
    <property type="match status" value="1"/>
</dbReference>
<sequence length="157" mass="17100">MGVVHGCKAFAPYMIQNKGGHIVNLASAAGYYAAPDMSAYSASKYAVMGLTESLRIEMSEYNVGVSAICPGVINTNIVKAMRANGTMVKSQDKIANIYLKRNYGPELVANAIISSIINNQAVVPVSPEAWALYAGKRLVPNTIDRFQRSWLFRKLKP</sequence>
<dbReference type="AlphaFoldDB" id="N8YJZ2"/>
<dbReference type="SUPFAM" id="SSF51735">
    <property type="entry name" value="NAD(P)-binding Rossmann-fold domains"/>
    <property type="match status" value="1"/>
</dbReference>
<dbReference type="OrthoDB" id="9806974at2"/>
<dbReference type="InterPro" id="IPR002347">
    <property type="entry name" value="SDR_fam"/>
</dbReference>
<dbReference type="InterPro" id="IPR020904">
    <property type="entry name" value="Sc_DH/Rdtase_CS"/>
</dbReference>
<dbReference type="PATRIC" id="fig|1191460.12.peg.1903"/>